<evidence type="ECO:0000313" key="2">
    <source>
        <dbReference type="Proteomes" id="UP001374535"/>
    </source>
</evidence>
<dbReference type="AlphaFoldDB" id="A0AAQ3RV74"/>
<accession>A0AAQ3RV74</accession>
<dbReference type="EMBL" id="CP144695">
    <property type="protein sequence ID" value="WVZ05689.1"/>
    <property type="molecule type" value="Genomic_DNA"/>
</dbReference>
<proteinExistence type="predicted"/>
<reference evidence="1 2" key="1">
    <citation type="journal article" date="2023" name="Life. Sci Alliance">
        <title>Evolutionary insights into 3D genome organization and epigenetic landscape of Vigna mungo.</title>
        <authorList>
            <person name="Junaid A."/>
            <person name="Singh B."/>
            <person name="Bhatia S."/>
        </authorList>
    </citation>
    <scope>NUCLEOTIDE SEQUENCE [LARGE SCALE GENOMIC DNA]</scope>
    <source>
        <strain evidence="1">Urdbean</strain>
    </source>
</reference>
<dbReference type="Proteomes" id="UP001374535">
    <property type="component" value="Chromosome 6"/>
</dbReference>
<sequence length="138" mass="15326">MGKPEGMDKLKNIASGVEIFDGGEEMDSVPFLIVDSLLATMGGVESFEEDEDNNPPSVMLNSRAAIVAGELIPWLPYAGDTDDSNVLNGWIVRSVVENSRKNFHCGCWLEWSNEVGWNSFVPLHTIFSWSFSQCERPL</sequence>
<protein>
    <submittedName>
        <fullName evidence="1">Uncharacterized protein</fullName>
    </submittedName>
</protein>
<name>A0AAQ3RV74_VIGMU</name>
<organism evidence="1 2">
    <name type="scientific">Vigna mungo</name>
    <name type="common">Black gram</name>
    <name type="synonym">Phaseolus mungo</name>
    <dbReference type="NCBI Taxonomy" id="3915"/>
    <lineage>
        <taxon>Eukaryota</taxon>
        <taxon>Viridiplantae</taxon>
        <taxon>Streptophyta</taxon>
        <taxon>Embryophyta</taxon>
        <taxon>Tracheophyta</taxon>
        <taxon>Spermatophyta</taxon>
        <taxon>Magnoliopsida</taxon>
        <taxon>eudicotyledons</taxon>
        <taxon>Gunneridae</taxon>
        <taxon>Pentapetalae</taxon>
        <taxon>rosids</taxon>
        <taxon>fabids</taxon>
        <taxon>Fabales</taxon>
        <taxon>Fabaceae</taxon>
        <taxon>Papilionoideae</taxon>
        <taxon>50 kb inversion clade</taxon>
        <taxon>NPAAA clade</taxon>
        <taxon>indigoferoid/millettioid clade</taxon>
        <taxon>Phaseoleae</taxon>
        <taxon>Vigna</taxon>
    </lineage>
</organism>
<keyword evidence="2" id="KW-1185">Reference proteome</keyword>
<evidence type="ECO:0000313" key="1">
    <source>
        <dbReference type="EMBL" id="WVZ05689.1"/>
    </source>
</evidence>
<gene>
    <name evidence="1" type="ORF">V8G54_019035</name>
</gene>